<keyword evidence="2" id="KW-1185">Reference proteome</keyword>
<evidence type="ECO:0000313" key="1">
    <source>
        <dbReference type="EMBL" id="USV03200.1"/>
    </source>
</evidence>
<protein>
    <submittedName>
        <fullName evidence="1">Uncharacterized protein</fullName>
    </submittedName>
</protein>
<organism evidence="1 2">
    <name type="scientific">Serratia entomophila</name>
    <dbReference type="NCBI Taxonomy" id="42906"/>
    <lineage>
        <taxon>Bacteria</taxon>
        <taxon>Pseudomonadati</taxon>
        <taxon>Pseudomonadota</taxon>
        <taxon>Gammaproteobacteria</taxon>
        <taxon>Enterobacterales</taxon>
        <taxon>Yersiniaceae</taxon>
        <taxon>Serratia</taxon>
    </lineage>
</organism>
<sequence length="103" mass="11352">MENNFFASEPATITIALYRELFNQLDLSELDATQLLDLAALSAEQAEGLCHGLMLFGGLLQKNPQLDADGWEQLNHYLNATAHLVPALCNLYGRALREMEACG</sequence>
<accession>A0ABY5D0G3</accession>
<dbReference type="EMBL" id="CP074347">
    <property type="protein sequence ID" value="USV03200.1"/>
    <property type="molecule type" value="Genomic_DNA"/>
</dbReference>
<reference evidence="1" key="1">
    <citation type="journal article" date="2022" name="BMC Genomics">
        <title>Genome sequence of the entomopathogenic Serratia entomophila isolate 626 and characterisation of the species specific itaconate degradation pathway.</title>
        <authorList>
            <person name="Vaughan A.L."/>
            <person name="Altermann E."/>
            <person name="Glare T.R."/>
            <person name="Hurst M.R.H."/>
        </authorList>
    </citation>
    <scope>NUCLEOTIDE SEQUENCE</scope>
    <source>
        <strain evidence="1">626</strain>
    </source>
</reference>
<dbReference type="RefSeq" id="WP_252961940.1">
    <property type="nucleotide sequence ID" value="NZ_CAMIPH010000002.1"/>
</dbReference>
<name>A0ABY5D0G3_9GAMM</name>
<proteinExistence type="predicted"/>
<evidence type="ECO:0000313" key="2">
    <source>
        <dbReference type="Proteomes" id="UP001056873"/>
    </source>
</evidence>
<dbReference type="Proteomes" id="UP001056873">
    <property type="component" value="Chromosome"/>
</dbReference>
<gene>
    <name evidence="1" type="ORF">KFQ06_02640</name>
</gene>